<dbReference type="OrthoDB" id="1091498at2759"/>
<dbReference type="EMBL" id="SWLB01000014">
    <property type="protein sequence ID" value="KAF3329600.1"/>
    <property type="molecule type" value="Genomic_DNA"/>
</dbReference>
<sequence>MPMAKAAGIESGSGQPEHELVSSISLRHVYEICQDQNQVDPNSKHLSVEAICKSIIGTANLMCGGSLAFGGVEAIQTINHLARKYKPIEKYLIDKYKSTLSDIMRCY</sequence>
<comment type="caution">
    <text evidence="2">The sequence shown here is derived from an EMBL/GenBank/DDBJ whole genome shotgun (WGS) entry which is preliminary data.</text>
</comment>
<protein>
    <recommendedName>
        <fullName evidence="1">Large ribosomal subunit protein uL11 C-terminal domain-containing protein</fullName>
    </recommendedName>
</protein>
<dbReference type="Pfam" id="PF00298">
    <property type="entry name" value="Ribosomal_L11"/>
    <property type="match status" value="1"/>
</dbReference>
<accession>A0A833QME8</accession>
<dbReference type="InterPro" id="IPR020783">
    <property type="entry name" value="Ribosomal_uL11_C"/>
</dbReference>
<dbReference type="SUPFAM" id="SSF46906">
    <property type="entry name" value="Ribosomal protein L11, C-terminal domain"/>
    <property type="match status" value="1"/>
</dbReference>
<name>A0A833QME8_9POAL</name>
<dbReference type="Gene3D" id="1.10.10.250">
    <property type="entry name" value="Ribosomal protein L11, C-terminal domain"/>
    <property type="match status" value="1"/>
</dbReference>
<dbReference type="Proteomes" id="UP000623129">
    <property type="component" value="Unassembled WGS sequence"/>
</dbReference>
<evidence type="ECO:0000313" key="3">
    <source>
        <dbReference type="Proteomes" id="UP000623129"/>
    </source>
</evidence>
<organism evidence="2 3">
    <name type="scientific">Carex littledalei</name>
    <dbReference type="NCBI Taxonomy" id="544730"/>
    <lineage>
        <taxon>Eukaryota</taxon>
        <taxon>Viridiplantae</taxon>
        <taxon>Streptophyta</taxon>
        <taxon>Embryophyta</taxon>
        <taxon>Tracheophyta</taxon>
        <taxon>Spermatophyta</taxon>
        <taxon>Magnoliopsida</taxon>
        <taxon>Liliopsida</taxon>
        <taxon>Poales</taxon>
        <taxon>Cyperaceae</taxon>
        <taxon>Cyperoideae</taxon>
        <taxon>Cariceae</taxon>
        <taxon>Carex</taxon>
        <taxon>Carex subgen. Euthyceras</taxon>
    </lineage>
</organism>
<dbReference type="GO" id="GO:0003735">
    <property type="term" value="F:structural constituent of ribosome"/>
    <property type="evidence" value="ECO:0007669"/>
    <property type="project" value="InterPro"/>
</dbReference>
<evidence type="ECO:0000313" key="2">
    <source>
        <dbReference type="EMBL" id="KAF3329600.1"/>
    </source>
</evidence>
<feature type="domain" description="Large ribosomal subunit protein uL11 C-terminal" evidence="1">
    <location>
        <begin position="4"/>
        <end position="62"/>
    </location>
</feature>
<dbReference type="AlphaFoldDB" id="A0A833QME8"/>
<keyword evidence="3" id="KW-1185">Reference proteome</keyword>
<dbReference type="GO" id="GO:0005840">
    <property type="term" value="C:ribosome"/>
    <property type="evidence" value="ECO:0007669"/>
    <property type="project" value="InterPro"/>
</dbReference>
<evidence type="ECO:0000259" key="1">
    <source>
        <dbReference type="Pfam" id="PF00298"/>
    </source>
</evidence>
<gene>
    <name evidence="2" type="ORF">FCM35_KLT04931</name>
</gene>
<proteinExistence type="predicted"/>
<reference evidence="2" key="1">
    <citation type="submission" date="2020-01" db="EMBL/GenBank/DDBJ databases">
        <title>Genome sequence of Kobresia littledalei, the first chromosome-level genome in the family Cyperaceae.</title>
        <authorList>
            <person name="Qu G."/>
        </authorList>
    </citation>
    <scope>NUCLEOTIDE SEQUENCE</scope>
    <source>
        <strain evidence="2">C.B.Clarke</strain>
        <tissue evidence="2">Leaf</tissue>
    </source>
</reference>
<dbReference type="InterPro" id="IPR036769">
    <property type="entry name" value="Ribosomal_uL11_C_sf"/>
</dbReference>
<dbReference type="GO" id="GO:0006412">
    <property type="term" value="P:translation"/>
    <property type="evidence" value="ECO:0007669"/>
    <property type="project" value="InterPro"/>
</dbReference>